<gene>
    <name evidence="1" type="ORF">HPB51_001591</name>
</gene>
<dbReference type="AlphaFoldDB" id="A0A9J6DL05"/>
<reference evidence="1" key="1">
    <citation type="journal article" date="2020" name="Cell">
        <title>Large-Scale Comparative Analyses of Tick Genomes Elucidate Their Genetic Diversity and Vector Capacities.</title>
        <authorList>
            <consortium name="Tick Genome and Microbiome Consortium (TIGMIC)"/>
            <person name="Jia N."/>
            <person name="Wang J."/>
            <person name="Shi W."/>
            <person name="Du L."/>
            <person name="Sun Y."/>
            <person name="Zhan W."/>
            <person name="Jiang J.F."/>
            <person name="Wang Q."/>
            <person name="Zhang B."/>
            <person name="Ji P."/>
            <person name="Bell-Sakyi L."/>
            <person name="Cui X.M."/>
            <person name="Yuan T.T."/>
            <person name="Jiang B.G."/>
            <person name="Yang W.F."/>
            <person name="Lam T.T."/>
            <person name="Chang Q.C."/>
            <person name="Ding S.J."/>
            <person name="Wang X.J."/>
            <person name="Zhu J.G."/>
            <person name="Ruan X.D."/>
            <person name="Zhao L."/>
            <person name="Wei J.T."/>
            <person name="Ye R.Z."/>
            <person name="Que T.C."/>
            <person name="Du C.H."/>
            <person name="Zhou Y.H."/>
            <person name="Cheng J.X."/>
            <person name="Dai P.F."/>
            <person name="Guo W.B."/>
            <person name="Han X.H."/>
            <person name="Huang E.J."/>
            <person name="Li L.F."/>
            <person name="Wei W."/>
            <person name="Gao Y.C."/>
            <person name="Liu J.Z."/>
            <person name="Shao H.Z."/>
            <person name="Wang X."/>
            <person name="Wang C.C."/>
            <person name="Yang T.C."/>
            <person name="Huo Q.B."/>
            <person name="Li W."/>
            <person name="Chen H.Y."/>
            <person name="Chen S.E."/>
            <person name="Zhou L.G."/>
            <person name="Ni X.B."/>
            <person name="Tian J.H."/>
            <person name="Sheng Y."/>
            <person name="Liu T."/>
            <person name="Pan Y.S."/>
            <person name="Xia L.Y."/>
            <person name="Li J."/>
            <person name="Zhao F."/>
            <person name="Cao W.C."/>
        </authorList>
    </citation>
    <scope>NUCLEOTIDE SEQUENCE</scope>
    <source>
        <strain evidence="1">Rmic-2018</strain>
    </source>
</reference>
<protein>
    <submittedName>
        <fullName evidence="1">Uncharacterized protein</fullName>
    </submittedName>
</protein>
<proteinExistence type="predicted"/>
<name>A0A9J6DL05_RHIMP</name>
<organism evidence="1 2">
    <name type="scientific">Rhipicephalus microplus</name>
    <name type="common">Cattle tick</name>
    <name type="synonym">Boophilus microplus</name>
    <dbReference type="NCBI Taxonomy" id="6941"/>
    <lineage>
        <taxon>Eukaryota</taxon>
        <taxon>Metazoa</taxon>
        <taxon>Ecdysozoa</taxon>
        <taxon>Arthropoda</taxon>
        <taxon>Chelicerata</taxon>
        <taxon>Arachnida</taxon>
        <taxon>Acari</taxon>
        <taxon>Parasitiformes</taxon>
        <taxon>Ixodida</taxon>
        <taxon>Ixodoidea</taxon>
        <taxon>Ixodidae</taxon>
        <taxon>Rhipicephalinae</taxon>
        <taxon>Rhipicephalus</taxon>
        <taxon>Boophilus</taxon>
    </lineage>
</organism>
<dbReference type="Proteomes" id="UP000821866">
    <property type="component" value="Chromosome 6"/>
</dbReference>
<accession>A0A9J6DL05</accession>
<dbReference type="EMBL" id="JABSTU010000008">
    <property type="protein sequence ID" value="KAH8022691.1"/>
    <property type="molecule type" value="Genomic_DNA"/>
</dbReference>
<reference evidence="1" key="2">
    <citation type="submission" date="2021-09" db="EMBL/GenBank/DDBJ databases">
        <authorList>
            <person name="Jia N."/>
            <person name="Wang J."/>
            <person name="Shi W."/>
            <person name="Du L."/>
            <person name="Sun Y."/>
            <person name="Zhan W."/>
            <person name="Jiang J."/>
            <person name="Wang Q."/>
            <person name="Zhang B."/>
            <person name="Ji P."/>
            <person name="Sakyi L.B."/>
            <person name="Cui X."/>
            <person name="Yuan T."/>
            <person name="Jiang B."/>
            <person name="Yang W."/>
            <person name="Lam T.T.-Y."/>
            <person name="Chang Q."/>
            <person name="Ding S."/>
            <person name="Wang X."/>
            <person name="Zhu J."/>
            <person name="Ruan X."/>
            <person name="Zhao L."/>
            <person name="Wei J."/>
            <person name="Que T."/>
            <person name="Du C."/>
            <person name="Cheng J."/>
            <person name="Dai P."/>
            <person name="Han X."/>
            <person name="Huang E."/>
            <person name="Gao Y."/>
            <person name="Liu J."/>
            <person name="Shao H."/>
            <person name="Ye R."/>
            <person name="Li L."/>
            <person name="Wei W."/>
            <person name="Wang X."/>
            <person name="Wang C."/>
            <person name="Huo Q."/>
            <person name="Li W."/>
            <person name="Guo W."/>
            <person name="Chen H."/>
            <person name="Chen S."/>
            <person name="Zhou L."/>
            <person name="Zhou L."/>
            <person name="Ni X."/>
            <person name="Tian J."/>
            <person name="Zhou Y."/>
            <person name="Sheng Y."/>
            <person name="Liu T."/>
            <person name="Pan Y."/>
            <person name="Xia L."/>
            <person name="Li J."/>
            <person name="Zhao F."/>
            <person name="Cao W."/>
        </authorList>
    </citation>
    <scope>NUCLEOTIDE SEQUENCE</scope>
    <source>
        <strain evidence="1">Rmic-2018</strain>
        <tissue evidence="1">Larvae</tissue>
    </source>
</reference>
<sequence>MSLQRGRRSHERGQVPIVATASVQCHEDTNVSAMLGHKKVAEKSTFTFRNTCSKRARQDGGQRVRVVASPLYYERRFAEAERRRLQRLSRQAREHDLPQLAPRAGFQHLASSWLDAMAAALLRQHPSSCTCRLFINLRRWHVYIERRPVATIGDHGRSDKRPRCSTATTLRGLIPVSTSLVAPIRPASPAISDLLPRVVVRGMRGDFVKQGHLDP</sequence>
<comment type="caution">
    <text evidence="1">The sequence shown here is derived from an EMBL/GenBank/DDBJ whole genome shotgun (WGS) entry which is preliminary data.</text>
</comment>
<keyword evidence="2" id="KW-1185">Reference proteome</keyword>
<evidence type="ECO:0000313" key="1">
    <source>
        <dbReference type="EMBL" id="KAH8022691.1"/>
    </source>
</evidence>
<evidence type="ECO:0000313" key="2">
    <source>
        <dbReference type="Proteomes" id="UP000821866"/>
    </source>
</evidence>